<dbReference type="RefSeq" id="WP_048165544.1">
    <property type="nucleotide sequence ID" value="NZ_CP006019.1"/>
</dbReference>
<evidence type="ECO:0008006" key="3">
    <source>
        <dbReference type="Google" id="ProtNLM"/>
    </source>
</evidence>
<reference evidence="2" key="1">
    <citation type="submission" date="2013-06" db="EMBL/GenBank/DDBJ databases">
        <title>Complete Genome Sequence of Hyperthermophilic Palaeococcus pacificus DY20341T, Isolated from a Deep-Sea Hydrothermal Sediments.</title>
        <authorList>
            <person name="Zeng X."/>
            <person name="Shao Z."/>
        </authorList>
    </citation>
    <scope>NUCLEOTIDE SEQUENCE [LARGE SCALE GENOMIC DNA]</scope>
    <source>
        <strain evidence="2">DY20341</strain>
    </source>
</reference>
<sequence length="403" mass="45205">MRKTALVLILLLMVLPFMSACFSPSDMLAVEVYLNKPGISYNLSMLKGAQNIIVENGTFIYRSHYDERVAVILREDEALHIRIEIPAKSFNSSYAFAEFETSMLIPNDTLRKLNELGWTIEGNYTFKKENLLVQITPQRGSECQSDSDCAAGGCSGEICTTRENAKEIVSICVYREWYDCLRMTNCGCVNGVCTWKPNQDFEKCLREHGVDPEKVIKMPSAAIWVAVYNKEKPSENDLKELETLFSELGISCALKNATFKTQYTNFPVGVVDEYTFNFKEALRVELEWLKENGVVNISEEDINAIVGVAERAKAGYNSHIGWYETKSGKYAWIPYDESKNPKLLKCIGEPMKYELPQGSVVLKDTPTTSSTSTTPTAVPDGVCGPSLILALTLTPALIKRRKR</sequence>
<dbReference type="OrthoDB" id="31553at2157"/>
<dbReference type="EMBL" id="CP006019">
    <property type="protein sequence ID" value="AIF70053.1"/>
    <property type="molecule type" value="Genomic_DNA"/>
</dbReference>
<dbReference type="InterPro" id="IPR027553">
    <property type="entry name" value="Heavy_Cys"/>
</dbReference>
<name>A0A075LZP5_9EURY</name>
<dbReference type="HOGENOM" id="CLU_679022_0_0_2"/>
<dbReference type="STRING" id="1343739.PAP_08325"/>
<dbReference type="KEGG" id="ppac:PAP_08325"/>
<dbReference type="Proteomes" id="UP000027981">
    <property type="component" value="Chromosome"/>
</dbReference>
<proteinExistence type="predicted"/>
<dbReference type="NCBIfam" id="TIGR04289">
    <property type="entry name" value="heavy_Cys"/>
    <property type="match status" value="1"/>
</dbReference>
<reference evidence="1 2" key="2">
    <citation type="journal article" date="2015" name="Genome Announc.">
        <title>Complete Genome Sequence of Hyperthermophilic Piezophilic Archaeon Palaeococcus pacificus DY20341T, Isolated from Deep-Sea Hydrothermal Sediments.</title>
        <authorList>
            <person name="Zeng X."/>
            <person name="Jebbar M."/>
            <person name="Shao Z."/>
        </authorList>
    </citation>
    <scope>NUCLEOTIDE SEQUENCE [LARGE SCALE GENOMIC DNA]</scope>
    <source>
        <strain evidence="1 2">DY20341</strain>
    </source>
</reference>
<evidence type="ECO:0000313" key="1">
    <source>
        <dbReference type="EMBL" id="AIF70053.1"/>
    </source>
</evidence>
<dbReference type="PROSITE" id="PS51257">
    <property type="entry name" value="PROKAR_LIPOPROTEIN"/>
    <property type="match status" value="1"/>
</dbReference>
<dbReference type="NCBIfam" id="TIGR04292">
    <property type="entry name" value="heavy_Cys_CGP"/>
    <property type="match status" value="1"/>
</dbReference>
<dbReference type="AlphaFoldDB" id="A0A075LZP5"/>
<evidence type="ECO:0000313" key="2">
    <source>
        <dbReference type="Proteomes" id="UP000027981"/>
    </source>
</evidence>
<gene>
    <name evidence="1" type="ORF">PAP_08325</name>
</gene>
<protein>
    <recommendedName>
        <fullName evidence="3">Eight-cysteine-cluster domain-containing protein</fullName>
    </recommendedName>
</protein>
<dbReference type="GeneID" id="24842765"/>
<dbReference type="eggNOG" id="arCOG05839">
    <property type="taxonomic scope" value="Archaea"/>
</dbReference>
<accession>A0A075LZP5</accession>
<organism evidence="1 2">
    <name type="scientific">Palaeococcus pacificus DY20341</name>
    <dbReference type="NCBI Taxonomy" id="1343739"/>
    <lineage>
        <taxon>Archaea</taxon>
        <taxon>Methanobacteriati</taxon>
        <taxon>Methanobacteriota</taxon>
        <taxon>Thermococci</taxon>
        <taxon>Thermococcales</taxon>
        <taxon>Thermococcaceae</taxon>
        <taxon>Palaeococcus</taxon>
    </lineage>
</organism>
<dbReference type="InterPro" id="IPR027556">
    <property type="entry name" value="Heavy_Cys_CGP"/>
</dbReference>
<keyword evidence="2" id="KW-1185">Reference proteome</keyword>